<dbReference type="Pfam" id="PF00106">
    <property type="entry name" value="adh_short"/>
    <property type="match status" value="2"/>
</dbReference>
<dbReference type="Proteomes" id="UP000029665">
    <property type="component" value="Unassembled WGS sequence"/>
</dbReference>
<feature type="compositionally biased region" description="Polar residues" evidence="3">
    <location>
        <begin position="9"/>
        <end position="31"/>
    </location>
</feature>
<name>A0A060SIS7_PYCCI</name>
<gene>
    <name evidence="4" type="ORF">BN946_scf185043.g161</name>
</gene>
<evidence type="ECO:0000256" key="2">
    <source>
        <dbReference type="ARBA" id="ARBA00023002"/>
    </source>
</evidence>
<sequence>MSTSPPSPTQQHRMSTSQSIQQRRMSASAGSGTVVPPVKPRRMSITSSQAAQRRMSIGSQSQSPENRRLSVSSRRMSIGAYTLPVPVPDGIEGILGKRRFKPENIPDLSGRTALVTGGTSGIGYFDALELALANAKVIIVSTTASWHGKQTEIDINAALQECESSGSVVWHAIDMSSLKAVDTLAQKIVHEESRLDILICNAGVGQSPFVMTNDGLEKHFEVNNLAHYVFALRLLPLMQRTAAFTTPGSVRIVMQSSELHRSAPPSTKFASKEEINTPMDETDLYARTKLGLIYLTRELARRKLSTYPPGTVPVLAMAVHPGSVDTEMKKVPDTGPIAKIKKFFSRSAPISDEEGAEACLWAATCTDIGTENWKQYQGKYLSEAYGKPDSESPLAKDDNVAQNFWELYTANLATLVSRRFKPEQIPDLTGRVALVTGGSAGIGYHVAAALATHNARVLIASSSAERGVQAEGEINDALKKSGSVGSVTWYEVDFGNLKQVDAFAKRVLAQEDRLDLLILNAGIGQGPYGTTADGLERHFEVNNLAHYVVALRLLPLMQKAAATAPPASVRIVTQSSEMHRTAPSSTHFASKDEVNQDTGGGASLYGRTKLGLILLARELAQRKLCGLPNPILAISVHPGTVDTDLQKTWSESYGLVGKVVEKVSRALGKDADEGAEASLWAATTTDINETNWQDFQGNYYSEPYGKPGQETSQAKDQTIGNNFWKLCADLTEELLGERLE</sequence>
<proteinExistence type="inferred from homology"/>
<organism evidence="4 5">
    <name type="scientific">Pycnoporus cinnabarinus</name>
    <name type="common">Cinnabar-red polypore</name>
    <name type="synonym">Trametes cinnabarina</name>
    <dbReference type="NCBI Taxonomy" id="5643"/>
    <lineage>
        <taxon>Eukaryota</taxon>
        <taxon>Fungi</taxon>
        <taxon>Dikarya</taxon>
        <taxon>Basidiomycota</taxon>
        <taxon>Agaricomycotina</taxon>
        <taxon>Agaricomycetes</taxon>
        <taxon>Polyporales</taxon>
        <taxon>Polyporaceae</taxon>
        <taxon>Trametes</taxon>
    </lineage>
</organism>
<dbReference type="PRINTS" id="PR00081">
    <property type="entry name" value="GDHRDH"/>
</dbReference>
<dbReference type="STRING" id="5643.A0A060SIS7"/>
<accession>A0A060SIS7</accession>
<evidence type="ECO:0000256" key="3">
    <source>
        <dbReference type="SAM" id="MobiDB-lite"/>
    </source>
</evidence>
<keyword evidence="2" id="KW-0560">Oxidoreductase</keyword>
<dbReference type="EMBL" id="CCBP010000125">
    <property type="protein sequence ID" value="CDO74111.1"/>
    <property type="molecule type" value="Genomic_DNA"/>
</dbReference>
<dbReference type="PANTHER" id="PTHR24320:SF281">
    <property type="entry name" value="SHORT CHAIN DEHYDROGENASE_REDUCTASE FAMILY PROTEIN (AFU_ORTHOLOGUE AFUA_5G14310)"/>
    <property type="match status" value="1"/>
</dbReference>
<dbReference type="GO" id="GO:0016491">
    <property type="term" value="F:oxidoreductase activity"/>
    <property type="evidence" value="ECO:0007669"/>
    <property type="project" value="UniProtKB-KW"/>
</dbReference>
<dbReference type="PANTHER" id="PTHR24320">
    <property type="entry name" value="RETINOL DEHYDROGENASE"/>
    <property type="match status" value="1"/>
</dbReference>
<reference evidence="4" key="1">
    <citation type="submission" date="2014-01" db="EMBL/GenBank/DDBJ databases">
        <title>The genome of the white-rot fungus Pycnoporus cinnabarinus: a basidiomycete model with a versatile arsenal for lignocellulosic biomass breakdown.</title>
        <authorList>
            <person name="Levasseur A."/>
            <person name="Lomascolo A."/>
            <person name="Ruiz-Duenas F.J."/>
            <person name="Uzan E."/>
            <person name="Piumi F."/>
            <person name="Kues U."/>
            <person name="Ram A.F.J."/>
            <person name="Murat C."/>
            <person name="Haon M."/>
            <person name="Benoit I."/>
            <person name="Arfi Y."/>
            <person name="Chevret D."/>
            <person name="Drula E."/>
            <person name="Kwon M.J."/>
            <person name="Gouret P."/>
            <person name="Lesage-Meessen L."/>
            <person name="Lombard V."/>
            <person name="Mariette J."/>
            <person name="Noirot C."/>
            <person name="Park J."/>
            <person name="Patyshakuliyeva A."/>
            <person name="Wieneger R.A.B."/>
            <person name="Wosten H.A.B."/>
            <person name="Martin F."/>
            <person name="Coutinho P.M."/>
            <person name="de Vries R."/>
            <person name="Martinez A.T."/>
            <person name="Klopp C."/>
            <person name="Pontarotti P."/>
            <person name="Henrissat B."/>
            <person name="Record E."/>
        </authorList>
    </citation>
    <scope>NUCLEOTIDE SEQUENCE [LARGE SCALE GENOMIC DNA]</scope>
    <source>
        <strain evidence="4">BRFM137</strain>
    </source>
</reference>
<feature type="compositionally biased region" description="Polar residues" evidence="3">
    <location>
        <begin position="44"/>
        <end position="69"/>
    </location>
</feature>
<keyword evidence="5" id="KW-1185">Reference proteome</keyword>
<evidence type="ECO:0000313" key="4">
    <source>
        <dbReference type="EMBL" id="CDO74111.1"/>
    </source>
</evidence>
<comment type="similarity">
    <text evidence="1">Belongs to the short-chain dehydrogenases/reductases (SDR) family.</text>
</comment>
<evidence type="ECO:0000313" key="5">
    <source>
        <dbReference type="Proteomes" id="UP000029665"/>
    </source>
</evidence>
<feature type="region of interest" description="Disordered" evidence="3">
    <location>
        <begin position="1"/>
        <end position="69"/>
    </location>
</feature>
<protein>
    <submittedName>
        <fullName evidence="4">Uncharacterized protein</fullName>
    </submittedName>
</protein>
<dbReference type="InterPro" id="IPR036291">
    <property type="entry name" value="NAD(P)-bd_dom_sf"/>
</dbReference>
<dbReference type="OrthoDB" id="191139at2759"/>
<dbReference type="HOGENOM" id="CLU_375135_0_0_1"/>
<dbReference type="Gene3D" id="3.40.50.720">
    <property type="entry name" value="NAD(P)-binding Rossmann-like Domain"/>
    <property type="match status" value="2"/>
</dbReference>
<dbReference type="AlphaFoldDB" id="A0A060SIS7"/>
<evidence type="ECO:0000256" key="1">
    <source>
        <dbReference type="ARBA" id="ARBA00006484"/>
    </source>
</evidence>
<dbReference type="SUPFAM" id="SSF51735">
    <property type="entry name" value="NAD(P)-binding Rossmann-fold domains"/>
    <property type="match status" value="2"/>
</dbReference>
<comment type="caution">
    <text evidence="4">The sequence shown here is derived from an EMBL/GenBank/DDBJ whole genome shotgun (WGS) entry which is preliminary data.</text>
</comment>
<dbReference type="InterPro" id="IPR002347">
    <property type="entry name" value="SDR_fam"/>
</dbReference>